<protein>
    <submittedName>
        <fullName evidence="2">Adhesin</fullName>
    </submittedName>
</protein>
<evidence type="ECO:0000313" key="3">
    <source>
        <dbReference type="Proteomes" id="UP000460435"/>
    </source>
</evidence>
<dbReference type="InterPro" id="IPR049250">
    <property type="entry name" value="DUF6883"/>
</dbReference>
<evidence type="ECO:0000313" key="2">
    <source>
        <dbReference type="EMBL" id="NDL58331.1"/>
    </source>
</evidence>
<accession>A0A7K3M4T8</accession>
<reference evidence="2 3" key="1">
    <citation type="submission" date="2019-11" db="EMBL/GenBank/DDBJ databases">
        <authorList>
            <person name="Li X.-J."/>
            <person name="Feng X.-M."/>
        </authorList>
    </citation>
    <scope>NUCLEOTIDE SEQUENCE [LARGE SCALE GENOMIC DNA]</scope>
    <source>
        <strain evidence="2 3">XMNu-373</strain>
    </source>
</reference>
<proteinExistence type="predicted"/>
<name>A0A7K3M4T8_9ACTN</name>
<organism evidence="2 3">
    <name type="scientific">Phytoactinopolyspora mesophila</name>
    <dbReference type="NCBI Taxonomy" id="2650750"/>
    <lineage>
        <taxon>Bacteria</taxon>
        <taxon>Bacillati</taxon>
        <taxon>Actinomycetota</taxon>
        <taxon>Actinomycetes</taxon>
        <taxon>Jiangellales</taxon>
        <taxon>Jiangellaceae</taxon>
        <taxon>Phytoactinopolyspora</taxon>
    </lineage>
</organism>
<feature type="domain" description="DUF6883" evidence="1">
    <location>
        <begin position="5"/>
        <end position="107"/>
    </location>
</feature>
<comment type="caution">
    <text evidence="2">The sequence shown here is derived from an EMBL/GenBank/DDBJ whole genome shotgun (WGS) entry which is preliminary data.</text>
</comment>
<gene>
    <name evidence="2" type="ORF">F7O44_14760</name>
</gene>
<dbReference type="EMBL" id="WLZY01000004">
    <property type="protein sequence ID" value="NDL58331.1"/>
    <property type="molecule type" value="Genomic_DNA"/>
</dbReference>
<dbReference type="Pfam" id="PF21814">
    <property type="entry name" value="DUF6883"/>
    <property type="match status" value="1"/>
</dbReference>
<evidence type="ECO:0000259" key="1">
    <source>
        <dbReference type="Pfam" id="PF21814"/>
    </source>
</evidence>
<dbReference type="RefSeq" id="WP_162450989.1">
    <property type="nucleotide sequence ID" value="NZ_WLZY01000004.1"/>
</dbReference>
<sequence length="108" mass="12287">MARWSEVNVDERKVLDYLLAADHPVGGDKATFFLTVGYTRAHWNQLRDDLEEIGLHGQIVDEHKTQFGYKYVIDGVIQTPNGRMIGLRTVWISDEADTPPRLVTAYPS</sequence>
<keyword evidence="3" id="KW-1185">Reference proteome</keyword>
<dbReference type="Proteomes" id="UP000460435">
    <property type="component" value="Unassembled WGS sequence"/>
</dbReference>
<dbReference type="AlphaFoldDB" id="A0A7K3M4T8"/>